<dbReference type="GO" id="GO:0022857">
    <property type="term" value="F:transmembrane transporter activity"/>
    <property type="evidence" value="ECO:0007669"/>
    <property type="project" value="InterPro"/>
</dbReference>
<feature type="transmembrane region" description="Helical" evidence="6">
    <location>
        <begin position="485"/>
        <end position="506"/>
    </location>
</feature>
<feature type="transmembrane region" description="Helical" evidence="6">
    <location>
        <begin position="88"/>
        <end position="114"/>
    </location>
</feature>
<feature type="transmembrane region" description="Helical" evidence="6">
    <location>
        <begin position="213"/>
        <end position="233"/>
    </location>
</feature>
<feature type="transmembrane region" description="Helical" evidence="6">
    <location>
        <begin position="126"/>
        <end position="143"/>
    </location>
</feature>
<dbReference type="InterPro" id="IPR011701">
    <property type="entry name" value="MFS"/>
</dbReference>
<evidence type="ECO:0000256" key="5">
    <source>
        <dbReference type="ARBA" id="ARBA00023136"/>
    </source>
</evidence>
<evidence type="ECO:0000259" key="7">
    <source>
        <dbReference type="PROSITE" id="PS50850"/>
    </source>
</evidence>
<dbReference type="Proteomes" id="UP000307768">
    <property type="component" value="Unassembled WGS sequence"/>
</dbReference>
<dbReference type="GO" id="GO:0005886">
    <property type="term" value="C:plasma membrane"/>
    <property type="evidence" value="ECO:0007669"/>
    <property type="project" value="UniProtKB-SubCell"/>
</dbReference>
<accession>A0A5Q6RYA5</accession>
<dbReference type="Pfam" id="PF07690">
    <property type="entry name" value="MFS_1"/>
    <property type="match status" value="1"/>
</dbReference>
<sequence>MARGRLGAAWPTTAQRRGGRLRVLGRRRAILPRLHRRAEHRRGRGVIRTRDRHPVPPWATVGVLAVTGVLAALQGTLLLPLVSQLPEIYGVGTVGASWIITATMLAGALATPIVSRLADMYGKRRLVVLALGVLLVGSVLLALTEDYVVALVGRTLQGVTASVLPVSMSILKDVLPPERVGSGIALVSATLGIGSAVGLPLAGLLYGSLGYSSLFWLVSGFAGLLALAAWWLLPRGESAGEKERFDWVGAALLAMGLVPLLLVLSQGNTWGWGSATTLSFLVAAVVAFAVWVPWELRTHEPVIDLRLTARRPVLLTNIASMIIALGLLSNLLLASLQFGSPAETEAGLGLTAGQTGLAMALPAAVFVVAAPMLGLLLRRYGGRLVLLAGSLTMAVAYSLRVVLDDSVVHVVLGSVLIGAGSTLAMAAMPMIIMSAVPRRHTASANGVNSLCRMIGTSASTAALAALTTATAVVVAGHEVPTPTTIHITCWVLAGAGLAATVLVWFIPRDHEHVERDAVPASSSTAVPLTGAIICFPFAPTTTGIPRKRVRSR</sequence>
<dbReference type="PANTHER" id="PTHR42718">
    <property type="entry name" value="MAJOR FACILITATOR SUPERFAMILY MULTIDRUG TRANSPORTER MFSC"/>
    <property type="match status" value="1"/>
</dbReference>
<feature type="transmembrane region" description="Helical" evidence="6">
    <location>
        <begin position="384"/>
        <end position="403"/>
    </location>
</feature>
<dbReference type="Gene3D" id="1.20.1250.20">
    <property type="entry name" value="MFS general substrate transporter like domains"/>
    <property type="match status" value="2"/>
</dbReference>
<dbReference type="EMBL" id="VDFQ02000003">
    <property type="protein sequence ID" value="KAA1423065.1"/>
    <property type="molecule type" value="Genomic_DNA"/>
</dbReference>
<feature type="transmembrane region" description="Helical" evidence="6">
    <location>
        <begin position="313"/>
        <end position="336"/>
    </location>
</feature>
<dbReference type="AlphaFoldDB" id="A0A5Q6RYA5"/>
<dbReference type="PANTHER" id="PTHR42718:SF9">
    <property type="entry name" value="MAJOR FACILITATOR SUPERFAMILY MULTIDRUG TRANSPORTER MFSC"/>
    <property type="match status" value="1"/>
</dbReference>
<gene>
    <name evidence="8" type="ORF">FE697_013095</name>
</gene>
<evidence type="ECO:0000256" key="2">
    <source>
        <dbReference type="ARBA" id="ARBA00022448"/>
    </source>
</evidence>
<evidence type="ECO:0000313" key="8">
    <source>
        <dbReference type="EMBL" id="KAA1423065.1"/>
    </source>
</evidence>
<keyword evidence="5 6" id="KW-0472">Membrane</keyword>
<organism evidence="8 9">
    <name type="scientific">Mumia zhuanghuii</name>
    <dbReference type="NCBI Taxonomy" id="2585211"/>
    <lineage>
        <taxon>Bacteria</taxon>
        <taxon>Bacillati</taxon>
        <taxon>Actinomycetota</taxon>
        <taxon>Actinomycetes</taxon>
        <taxon>Propionibacteriales</taxon>
        <taxon>Nocardioidaceae</taxon>
        <taxon>Mumia</taxon>
    </lineage>
</organism>
<dbReference type="OrthoDB" id="4484751at2"/>
<dbReference type="SUPFAM" id="SSF103473">
    <property type="entry name" value="MFS general substrate transporter"/>
    <property type="match status" value="1"/>
</dbReference>
<feature type="transmembrane region" description="Helical" evidence="6">
    <location>
        <begin position="409"/>
        <end position="432"/>
    </location>
</feature>
<name>A0A5Q6RYA5_9ACTN</name>
<feature type="transmembrane region" description="Helical" evidence="6">
    <location>
        <begin position="270"/>
        <end position="292"/>
    </location>
</feature>
<feature type="transmembrane region" description="Helical" evidence="6">
    <location>
        <begin position="183"/>
        <end position="207"/>
    </location>
</feature>
<feature type="transmembrane region" description="Helical" evidence="6">
    <location>
        <begin position="149"/>
        <end position="171"/>
    </location>
</feature>
<evidence type="ECO:0000256" key="1">
    <source>
        <dbReference type="ARBA" id="ARBA00004651"/>
    </source>
</evidence>
<keyword evidence="4 6" id="KW-1133">Transmembrane helix</keyword>
<dbReference type="InterPro" id="IPR036259">
    <property type="entry name" value="MFS_trans_sf"/>
</dbReference>
<proteinExistence type="predicted"/>
<dbReference type="PROSITE" id="PS50850">
    <property type="entry name" value="MFS"/>
    <property type="match status" value="1"/>
</dbReference>
<feature type="transmembrane region" description="Helical" evidence="6">
    <location>
        <begin position="453"/>
        <end position="473"/>
    </location>
</feature>
<comment type="caution">
    <text evidence="8">The sequence shown here is derived from an EMBL/GenBank/DDBJ whole genome shotgun (WGS) entry which is preliminary data.</text>
</comment>
<evidence type="ECO:0000256" key="4">
    <source>
        <dbReference type="ARBA" id="ARBA00022989"/>
    </source>
</evidence>
<keyword evidence="3 6" id="KW-0812">Transmembrane</keyword>
<dbReference type="InterPro" id="IPR020846">
    <property type="entry name" value="MFS_dom"/>
</dbReference>
<evidence type="ECO:0000313" key="9">
    <source>
        <dbReference type="Proteomes" id="UP000307768"/>
    </source>
</evidence>
<feature type="transmembrane region" description="Helical" evidence="6">
    <location>
        <begin position="356"/>
        <end position="377"/>
    </location>
</feature>
<protein>
    <submittedName>
        <fullName evidence="8">MFS transporter</fullName>
    </submittedName>
</protein>
<comment type="subcellular location">
    <subcellularLocation>
        <location evidence="1">Cell membrane</location>
        <topology evidence="1">Multi-pass membrane protein</topology>
    </subcellularLocation>
</comment>
<reference evidence="8 9" key="1">
    <citation type="submission" date="2019-09" db="EMBL/GenBank/DDBJ databases">
        <title>Mumia zhuanghuii sp. nov. isolated from the intestinal contents of plateau pika (Ochotona curzoniae) in the Qinghai-Tibet plateau of China.</title>
        <authorList>
            <person name="Tian Z."/>
        </authorList>
    </citation>
    <scope>NUCLEOTIDE SEQUENCE [LARGE SCALE GENOMIC DNA]</scope>
    <source>
        <strain evidence="9">350</strain>
    </source>
</reference>
<evidence type="ECO:0000256" key="6">
    <source>
        <dbReference type="SAM" id="Phobius"/>
    </source>
</evidence>
<evidence type="ECO:0000256" key="3">
    <source>
        <dbReference type="ARBA" id="ARBA00022692"/>
    </source>
</evidence>
<keyword evidence="2" id="KW-0813">Transport</keyword>
<feature type="domain" description="Major facilitator superfamily (MFS) profile" evidence="7">
    <location>
        <begin position="60"/>
        <end position="511"/>
    </location>
</feature>
<feature type="transmembrane region" description="Helical" evidence="6">
    <location>
        <begin position="58"/>
        <end position="82"/>
    </location>
</feature>
<feature type="transmembrane region" description="Helical" evidence="6">
    <location>
        <begin position="245"/>
        <end position="264"/>
    </location>
</feature>